<proteinExistence type="predicted"/>
<evidence type="ECO:0000256" key="2">
    <source>
        <dbReference type="PROSITE-ProRule" id="PRU00117"/>
    </source>
</evidence>
<dbReference type="GO" id="GO:0003723">
    <property type="term" value="F:RNA binding"/>
    <property type="evidence" value="ECO:0007669"/>
    <property type="project" value="UniProtKB-UniRule"/>
</dbReference>
<accession>A0A9P1I6X8</accession>
<dbReference type="InterPro" id="IPR004088">
    <property type="entry name" value="KH_dom_type_1"/>
</dbReference>
<dbReference type="AlphaFoldDB" id="A0A9P1I6X8"/>
<feature type="compositionally biased region" description="Gly residues" evidence="3">
    <location>
        <begin position="208"/>
        <end position="223"/>
    </location>
</feature>
<feature type="compositionally biased region" description="Basic and acidic residues" evidence="3">
    <location>
        <begin position="8"/>
        <end position="19"/>
    </location>
</feature>
<feature type="region of interest" description="Disordered" evidence="3">
    <location>
        <begin position="205"/>
        <end position="285"/>
    </location>
</feature>
<evidence type="ECO:0000256" key="1">
    <source>
        <dbReference type="ARBA" id="ARBA00022737"/>
    </source>
</evidence>
<dbReference type="EMBL" id="CANHGI010000001">
    <property type="protein sequence ID" value="CAI5439424.1"/>
    <property type="molecule type" value="Genomic_DNA"/>
</dbReference>
<dbReference type="InterPro" id="IPR036612">
    <property type="entry name" value="KH_dom_type_1_sf"/>
</dbReference>
<dbReference type="PROSITE" id="PS50084">
    <property type="entry name" value="KH_TYPE_1"/>
    <property type="match status" value="3"/>
</dbReference>
<dbReference type="CDD" id="cd22432">
    <property type="entry name" value="KH-I_HNRNPK_rpt1"/>
    <property type="match status" value="1"/>
</dbReference>
<sequence length="390" mass="41298">MFEYSNNMKREHDNDDGGQNRHKRPRADGFMEALNNGKFELRLLVSTKSAGAIIGKGGENIKRLRSEFDAHVQVPDSNSPDRIVTIVAPDSVVLNVVRDIIPRLEEAPNDRDPCELRILIHQSHAGGLIGRSGSKIKELREKCSARLKIFSMCCPNSTDRVLSTCGESENVLKIVDCVIQELKEIPIKGNSTPYSPFNYDPIRSHEYGGYGGNTHGGPGGGMPGGPPSHPPRRGPGPAGDYGGPGGYRPPPPPPNNNYPPMHGGAGFGPPPPPSQGGANGGGYSGSGAPNSNYGYGPGGAGAGSGGPVTTAQVTIPSDLGGTIIGRGGERIARIRQDSGAQITLEQATGQPERIITITGTEQQIHTAQYLLQQCVRNSQQGRERFGGSHH</sequence>
<feature type="region of interest" description="Disordered" evidence="3">
    <location>
        <begin position="301"/>
        <end position="321"/>
    </location>
</feature>
<organism evidence="5 6">
    <name type="scientific">Caenorhabditis angaria</name>
    <dbReference type="NCBI Taxonomy" id="860376"/>
    <lineage>
        <taxon>Eukaryota</taxon>
        <taxon>Metazoa</taxon>
        <taxon>Ecdysozoa</taxon>
        <taxon>Nematoda</taxon>
        <taxon>Chromadorea</taxon>
        <taxon>Rhabditida</taxon>
        <taxon>Rhabditina</taxon>
        <taxon>Rhabditomorpha</taxon>
        <taxon>Rhabditoidea</taxon>
        <taxon>Rhabditidae</taxon>
        <taxon>Peloderinae</taxon>
        <taxon>Caenorhabditis</taxon>
    </lineage>
</organism>
<dbReference type="InterPro" id="IPR004087">
    <property type="entry name" value="KH_dom"/>
</dbReference>
<feature type="compositionally biased region" description="Pro residues" evidence="3">
    <location>
        <begin position="247"/>
        <end position="257"/>
    </location>
</feature>
<keyword evidence="6" id="KW-1185">Reference proteome</keyword>
<keyword evidence="2" id="KW-0694">RNA-binding</keyword>
<evidence type="ECO:0000259" key="4">
    <source>
        <dbReference type="SMART" id="SM00322"/>
    </source>
</evidence>
<comment type="caution">
    <text evidence="5">The sequence shown here is derived from an EMBL/GenBank/DDBJ whole genome shotgun (WGS) entry which is preliminary data.</text>
</comment>
<feature type="compositionally biased region" description="Gly residues" evidence="3">
    <location>
        <begin position="236"/>
        <end position="246"/>
    </location>
</feature>
<dbReference type="PANTHER" id="PTHR10288">
    <property type="entry name" value="KH DOMAIN CONTAINING RNA BINDING PROTEIN"/>
    <property type="match status" value="1"/>
</dbReference>
<dbReference type="SUPFAM" id="SSF54791">
    <property type="entry name" value="Eukaryotic type KH-domain (KH-domain type I)"/>
    <property type="match status" value="3"/>
</dbReference>
<feature type="region of interest" description="Disordered" evidence="3">
    <location>
        <begin position="1"/>
        <end position="25"/>
    </location>
</feature>
<protein>
    <recommendedName>
        <fullName evidence="4">K Homology domain-containing protein</fullName>
    </recommendedName>
</protein>
<evidence type="ECO:0000313" key="6">
    <source>
        <dbReference type="Proteomes" id="UP001152747"/>
    </source>
</evidence>
<dbReference type="CDD" id="cd22433">
    <property type="entry name" value="KH-I_HNRNPK_rpt2"/>
    <property type="match status" value="1"/>
</dbReference>
<gene>
    <name evidence="5" type="ORF">CAMP_LOCUS2061</name>
</gene>
<dbReference type="Gene3D" id="3.30.1370.10">
    <property type="entry name" value="K Homology domain, type 1"/>
    <property type="match status" value="3"/>
</dbReference>
<dbReference type="Pfam" id="PF00013">
    <property type="entry name" value="KH_1"/>
    <property type="match status" value="3"/>
</dbReference>
<dbReference type="OrthoDB" id="1937934at2759"/>
<keyword evidence="1" id="KW-0677">Repeat</keyword>
<dbReference type="CDD" id="cd22434">
    <property type="entry name" value="KH-I_HNRNPK_rpt3"/>
    <property type="match status" value="1"/>
</dbReference>
<reference evidence="5" key="1">
    <citation type="submission" date="2022-11" db="EMBL/GenBank/DDBJ databases">
        <authorList>
            <person name="Kikuchi T."/>
        </authorList>
    </citation>
    <scope>NUCLEOTIDE SEQUENCE</scope>
    <source>
        <strain evidence="5">PS1010</strain>
    </source>
</reference>
<feature type="domain" description="K Homology" evidence="4">
    <location>
        <begin position="307"/>
        <end position="376"/>
    </location>
</feature>
<dbReference type="SMART" id="SM00322">
    <property type="entry name" value="KH"/>
    <property type="match status" value="3"/>
</dbReference>
<evidence type="ECO:0000313" key="5">
    <source>
        <dbReference type="EMBL" id="CAI5439424.1"/>
    </source>
</evidence>
<name>A0A9P1I6X8_9PELO</name>
<feature type="domain" description="K Homology" evidence="4">
    <location>
        <begin position="37"/>
        <end position="105"/>
    </location>
</feature>
<evidence type="ECO:0000256" key="3">
    <source>
        <dbReference type="SAM" id="MobiDB-lite"/>
    </source>
</evidence>
<feature type="domain" description="K Homology" evidence="4">
    <location>
        <begin position="112"/>
        <end position="183"/>
    </location>
</feature>
<dbReference type="Proteomes" id="UP001152747">
    <property type="component" value="Unassembled WGS sequence"/>
</dbReference>